<proteinExistence type="predicted"/>
<protein>
    <submittedName>
        <fullName evidence="1">Uncharacterized protein</fullName>
    </submittedName>
</protein>
<dbReference type="Gene3D" id="3.30.70.1290">
    <property type="entry name" value="Transposase IS200-like"/>
    <property type="match status" value="1"/>
</dbReference>
<evidence type="ECO:0000313" key="1">
    <source>
        <dbReference type="EMBL" id="PIR99128.1"/>
    </source>
</evidence>
<accession>A0A2H0VJ77</accession>
<sequence>GTYIQRFKTITTHRYIDGINNFGWKHFNRRLWQRNYFEHIIRDEDDLDRIRYYIKQNPENWEKDK</sequence>
<reference evidence="2" key="1">
    <citation type="submission" date="2017-09" db="EMBL/GenBank/DDBJ databases">
        <title>Depth-based differentiation of microbial function through sediment-hosted aquifers and enrichment of novel symbionts in the deep terrestrial subsurface.</title>
        <authorList>
            <person name="Probst A.J."/>
            <person name="Ladd B."/>
            <person name="Jarett J.K."/>
            <person name="Geller-Mcgrath D.E."/>
            <person name="Sieber C.M.K."/>
            <person name="Emerson J.B."/>
            <person name="Anantharaman K."/>
            <person name="Thomas B.C."/>
            <person name="Malmstrom R."/>
            <person name="Stieglmeier M."/>
            <person name="Klingl A."/>
            <person name="Woyke T."/>
            <person name="Ryan C.M."/>
            <person name="Banfield J.F."/>
        </authorList>
    </citation>
    <scope>NUCLEOTIDE SEQUENCE [LARGE SCALE GENOMIC DNA]</scope>
</reference>
<dbReference type="GO" id="GO:0004803">
    <property type="term" value="F:transposase activity"/>
    <property type="evidence" value="ECO:0007669"/>
    <property type="project" value="InterPro"/>
</dbReference>
<comment type="caution">
    <text evidence="1">The sequence shown here is derived from an EMBL/GenBank/DDBJ whole genome shotgun (WGS) entry which is preliminary data.</text>
</comment>
<dbReference type="EMBL" id="PFAF01000019">
    <property type="protein sequence ID" value="PIR99128.1"/>
    <property type="molecule type" value="Genomic_DNA"/>
</dbReference>
<dbReference type="SUPFAM" id="SSF143422">
    <property type="entry name" value="Transposase IS200-like"/>
    <property type="match status" value="1"/>
</dbReference>
<gene>
    <name evidence="1" type="ORF">COT87_01050</name>
</gene>
<dbReference type="Proteomes" id="UP000230796">
    <property type="component" value="Unassembled WGS sequence"/>
</dbReference>
<organism evidence="1 2">
    <name type="scientific">Candidatus Collierbacteria bacterium CG10_big_fil_rev_8_21_14_0_10_44_9</name>
    <dbReference type="NCBI Taxonomy" id="1974535"/>
    <lineage>
        <taxon>Bacteria</taxon>
        <taxon>Candidatus Collieribacteriota</taxon>
    </lineage>
</organism>
<dbReference type="AlphaFoldDB" id="A0A2H0VJ77"/>
<feature type="non-terminal residue" evidence="1">
    <location>
        <position position="1"/>
    </location>
</feature>
<dbReference type="InterPro" id="IPR036515">
    <property type="entry name" value="Transposase_17_sf"/>
</dbReference>
<dbReference type="GO" id="GO:0003677">
    <property type="term" value="F:DNA binding"/>
    <property type="evidence" value="ECO:0007669"/>
    <property type="project" value="InterPro"/>
</dbReference>
<name>A0A2H0VJ77_9BACT</name>
<dbReference type="GO" id="GO:0006313">
    <property type="term" value="P:DNA transposition"/>
    <property type="evidence" value="ECO:0007669"/>
    <property type="project" value="InterPro"/>
</dbReference>
<evidence type="ECO:0000313" key="2">
    <source>
        <dbReference type="Proteomes" id="UP000230796"/>
    </source>
</evidence>